<keyword evidence="2" id="KW-0732">Signal</keyword>
<feature type="active site" description="Acyl-ester intermediate" evidence="7">
    <location>
        <position position="59"/>
    </location>
</feature>
<protein>
    <submittedName>
        <fullName evidence="11">D-alanyl-D-alanine carboxypeptidase</fullName>
    </submittedName>
</protein>
<keyword evidence="5" id="KW-0573">Peptidoglycan synthesis</keyword>
<dbReference type="STRING" id="568899.SAMN05192534_101602"/>
<accession>A0A1G7ZM42</accession>
<organism evidence="11 12">
    <name type="scientific">Alteribacillus persepolensis</name>
    <dbReference type="NCBI Taxonomy" id="568899"/>
    <lineage>
        <taxon>Bacteria</taxon>
        <taxon>Bacillati</taxon>
        <taxon>Bacillota</taxon>
        <taxon>Bacilli</taxon>
        <taxon>Bacillales</taxon>
        <taxon>Bacillaceae</taxon>
        <taxon>Alteribacillus</taxon>
    </lineage>
</organism>
<dbReference type="GO" id="GO:0071555">
    <property type="term" value="P:cell wall organization"/>
    <property type="evidence" value="ECO:0007669"/>
    <property type="project" value="UniProtKB-KW"/>
</dbReference>
<dbReference type="Proteomes" id="UP000199163">
    <property type="component" value="Unassembled WGS sequence"/>
</dbReference>
<evidence type="ECO:0000313" key="12">
    <source>
        <dbReference type="Proteomes" id="UP000199163"/>
    </source>
</evidence>
<dbReference type="PANTHER" id="PTHR21581:SF33">
    <property type="entry name" value="D-ALANYL-D-ALANINE CARBOXYPEPTIDASE DACB"/>
    <property type="match status" value="1"/>
</dbReference>
<dbReference type="AlphaFoldDB" id="A0A1G7ZM42"/>
<dbReference type="OrthoDB" id="9791132at2"/>
<keyword evidence="11" id="KW-0121">Carboxypeptidase</keyword>
<dbReference type="PANTHER" id="PTHR21581">
    <property type="entry name" value="D-ALANYL-D-ALANINE CARBOXYPEPTIDASE"/>
    <property type="match status" value="1"/>
</dbReference>
<dbReference type="GO" id="GO:0006508">
    <property type="term" value="P:proteolysis"/>
    <property type="evidence" value="ECO:0007669"/>
    <property type="project" value="InterPro"/>
</dbReference>
<evidence type="ECO:0000256" key="4">
    <source>
        <dbReference type="ARBA" id="ARBA00022960"/>
    </source>
</evidence>
<dbReference type="GO" id="GO:0009252">
    <property type="term" value="P:peptidoglycan biosynthetic process"/>
    <property type="evidence" value="ECO:0007669"/>
    <property type="project" value="UniProtKB-KW"/>
</dbReference>
<feature type="binding site" evidence="8">
    <location>
        <position position="223"/>
    </location>
    <ligand>
        <name>substrate</name>
    </ligand>
</feature>
<dbReference type="Pfam" id="PF00768">
    <property type="entry name" value="Peptidase_S11"/>
    <property type="match status" value="1"/>
</dbReference>
<dbReference type="GO" id="GO:0008360">
    <property type="term" value="P:regulation of cell shape"/>
    <property type="evidence" value="ECO:0007669"/>
    <property type="project" value="UniProtKB-KW"/>
</dbReference>
<keyword evidence="6" id="KW-0961">Cell wall biogenesis/degradation</keyword>
<dbReference type="RefSeq" id="WP_091271015.1">
    <property type="nucleotide sequence ID" value="NZ_FNDK01000001.1"/>
</dbReference>
<evidence type="ECO:0000256" key="3">
    <source>
        <dbReference type="ARBA" id="ARBA00022801"/>
    </source>
</evidence>
<reference evidence="11 12" key="1">
    <citation type="submission" date="2016-10" db="EMBL/GenBank/DDBJ databases">
        <authorList>
            <person name="de Groot N.N."/>
        </authorList>
    </citation>
    <scope>NUCLEOTIDE SEQUENCE [LARGE SCALE GENOMIC DNA]</scope>
    <source>
        <strain evidence="11 12">DSM 21632</strain>
    </source>
</reference>
<dbReference type="InterPro" id="IPR012338">
    <property type="entry name" value="Beta-lactam/transpept-like"/>
</dbReference>
<name>A0A1G7ZM42_9BACI</name>
<dbReference type="GO" id="GO:0009002">
    <property type="term" value="F:serine-type D-Ala-D-Ala carboxypeptidase activity"/>
    <property type="evidence" value="ECO:0007669"/>
    <property type="project" value="InterPro"/>
</dbReference>
<gene>
    <name evidence="11" type="ORF">SAMN05192534_101602</name>
</gene>
<evidence type="ECO:0000313" key="11">
    <source>
        <dbReference type="EMBL" id="SDH09695.1"/>
    </source>
</evidence>
<evidence type="ECO:0000259" key="10">
    <source>
        <dbReference type="Pfam" id="PF00768"/>
    </source>
</evidence>
<dbReference type="Gene3D" id="2.30.140.30">
    <property type="match status" value="1"/>
</dbReference>
<dbReference type="EMBL" id="FNDK01000001">
    <property type="protein sequence ID" value="SDH09695.1"/>
    <property type="molecule type" value="Genomic_DNA"/>
</dbReference>
<evidence type="ECO:0000256" key="5">
    <source>
        <dbReference type="ARBA" id="ARBA00022984"/>
    </source>
</evidence>
<keyword evidence="12" id="KW-1185">Reference proteome</keyword>
<evidence type="ECO:0000256" key="9">
    <source>
        <dbReference type="RuleBase" id="RU004016"/>
    </source>
</evidence>
<dbReference type="SUPFAM" id="SSF56601">
    <property type="entry name" value="beta-lactamase/transpeptidase-like"/>
    <property type="match status" value="1"/>
</dbReference>
<evidence type="ECO:0000256" key="6">
    <source>
        <dbReference type="ARBA" id="ARBA00023316"/>
    </source>
</evidence>
<keyword evidence="11" id="KW-0645">Protease</keyword>
<dbReference type="PRINTS" id="PR00725">
    <property type="entry name" value="DADACBPTASE1"/>
</dbReference>
<keyword evidence="4" id="KW-0133">Cell shape</keyword>
<evidence type="ECO:0000256" key="1">
    <source>
        <dbReference type="ARBA" id="ARBA00007164"/>
    </source>
</evidence>
<comment type="similarity">
    <text evidence="1 9">Belongs to the peptidase S11 family.</text>
</comment>
<sequence>MKKLIILIVLSIIIIAGTPPSVNADHHLSVSGRTAVLLEQDSGRVLFGKEEHEPRKIASITKIMTAILAVESRQFEETVKVSSNAAGVEGSSLYLKPGENITLKDLTYGLMMRSGNDAAVAIAEHVGGSVDGFVYLMNEKAEQIGMENTQFTNPHGLDDGDSHYSTAYDMALLMQYAMKNEQFQEISQTKKYRAPQEGERWDRIWTNKNKLLTSMYKHCTGGKTGYTKAAGRTLVTTAEKDGMSLVAVTLDAPSDWNDHITMYEWGFSSFHQEQLADKREEVTVESVEDGTFYLPYTLYYPLQEEEKQQIRKKVILNDRFFHGTANVTAAGKIEWYIGDEHIYSMPLMYEREQAAKEGFFHKMGEFIRTLTGGSV</sequence>
<feature type="domain" description="Peptidase S11 D-alanyl-D-alanine carboxypeptidase A N-terminal" evidence="10">
    <location>
        <begin position="25"/>
        <end position="253"/>
    </location>
</feature>
<evidence type="ECO:0000256" key="7">
    <source>
        <dbReference type="PIRSR" id="PIRSR618044-1"/>
    </source>
</evidence>
<dbReference type="Gene3D" id="3.40.710.10">
    <property type="entry name" value="DD-peptidase/beta-lactamase superfamily"/>
    <property type="match status" value="1"/>
</dbReference>
<proteinExistence type="inferred from homology"/>
<evidence type="ECO:0000256" key="8">
    <source>
        <dbReference type="PIRSR" id="PIRSR618044-2"/>
    </source>
</evidence>
<feature type="active site" description="Proton acceptor" evidence="7">
    <location>
        <position position="62"/>
    </location>
</feature>
<dbReference type="InterPro" id="IPR018044">
    <property type="entry name" value="Peptidase_S11"/>
</dbReference>
<feature type="active site" evidence="7">
    <location>
        <position position="114"/>
    </location>
</feature>
<dbReference type="InterPro" id="IPR001967">
    <property type="entry name" value="Peptidase_S11_N"/>
</dbReference>
<evidence type="ECO:0000256" key="2">
    <source>
        <dbReference type="ARBA" id="ARBA00022729"/>
    </source>
</evidence>
<keyword evidence="3" id="KW-0378">Hydrolase</keyword>